<dbReference type="Gene3D" id="3.40.50.1820">
    <property type="entry name" value="alpha/beta hydrolase"/>
    <property type="match status" value="1"/>
</dbReference>
<evidence type="ECO:0000313" key="2">
    <source>
        <dbReference type="EMBL" id="KAF4650177.1"/>
    </source>
</evidence>
<dbReference type="InterPro" id="IPR029058">
    <property type="entry name" value="AB_hydrolase_fold"/>
</dbReference>
<keyword evidence="3" id="KW-1185">Reference proteome</keyword>
<accession>A0A7J6KSV6</accession>
<dbReference type="EMBL" id="JAAPAO010001324">
    <property type="protein sequence ID" value="KAF4650177.1"/>
    <property type="molecule type" value="Genomic_DNA"/>
</dbReference>
<sequence>MSYPTILLAALGLWISAYGAKADIPSNPDDWTDRHSTLLHQGRVREFWTYSGTAKPRSVIFTLVGYVPDLDICELWHKDSDALGIRVLAKKYKALLVTPCPLKSPGSLIGGWGYNAGTCCQSNKSVDDIDFVRQIIPVVTKSLGVGSLPVYAIGHDNGGMLAEALLCYNVVSQVASVGGILTLEPGLKKGYKKCDDVFDATPGKVRKIIKIHVPIGEKRLRKMGQEIDM</sequence>
<reference evidence="2 3" key="1">
    <citation type="submission" date="2020-04" db="EMBL/GenBank/DDBJ databases">
        <title>Perkinsus chesapeaki whole genome sequence.</title>
        <authorList>
            <person name="Bogema D.R."/>
        </authorList>
    </citation>
    <scope>NUCLEOTIDE SEQUENCE [LARGE SCALE GENOMIC DNA]</scope>
    <source>
        <strain evidence="2">ATCC PRA-425</strain>
    </source>
</reference>
<organism evidence="2 3">
    <name type="scientific">Perkinsus chesapeaki</name>
    <name type="common">Clam parasite</name>
    <name type="synonym">Perkinsus andrewsi</name>
    <dbReference type="NCBI Taxonomy" id="330153"/>
    <lineage>
        <taxon>Eukaryota</taxon>
        <taxon>Sar</taxon>
        <taxon>Alveolata</taxon>
        <taxon>Perkinsozoa</taxon>
        <taxon>Perkinsea</taxon>
        <taxon>Perkinsida</taxon>
        <taxon>Perkinsidae</taxon>
        <taxon>Perkinsus</taxon>
    </lineage>
</organism>
<dbReference type="OrthoDB" id="436917at2759"/>
<evidence type="ECO:0000313" key="3">
    <source>
        <dbReference type="Proteomes" id="UP000591131"/>
    </source>
</evidence>
<protein>
    <submittedName>
        <fullName evidence="2">Uncharacterized protein</fullName>
    </submittedName>
</protein>
<feature type="signal peptide" evidence="1">
    <location>
        <begin position="1"/>
        <end position="22"/>
    </location>
</feature>
<keyword evidence="1" id="KW-0732">Signal</keyword>
<comment type="caution">
    <text evidence="2">The sequence shown here is derived from an EMBL/GenBank/DDBJ whole genome shotgun (WGS) entry which is preliminary data.</text>
</comment>
<gene>
    <name evidence="2" type="ORF">FOL47_001396</name>
</gene>
<dbReference type="SUPFAM" id="SSF53474">
    <property type="entry name" value="alpha/beta-Hydrolases"/>
    <property type="match status" value="1"/>
</dbReference>
<evidence type="ECO:0000256" key="1">
    <source>
        <dbReference type="SAM" id="SignalP"/>
    </source>
</evidence>
<dbReference type="AlphaFoldDB" id="A0A7J6KSV6"/>
<proteinExistence type="predicted"/>
<name>A0A7J6KSV6_PERCH</name>
<dbReference type="Proteomes" id="UP000591131">
    <property type="component" value="Unassembled WGS sequence"/>
</dbReference>
<feature type="chain" id="PRO_5029866376" evidence="1">
    <location>
        <begin position="23"/>
        <end position="229"/>
    </location>
</feature>